<dbReference type="Gene3D" id="2.60.40.290">
    <property type="match status" value="1"/>
</dbReference>
<protein>
    <submittedName>
        <fullName evidence="10">Cellulose 1</fullName>
    </submittedName>
</protein>
<dbReference type="InterPro" id="IPR008928">
    <property type="entry name" value="6-hairpin_glycosidase_sf"/>
</dbReference>
<feature type="domain" description="CBM2" evidence="9">
    <location>
        <begin position="40"/>
        <end position="148"/>
    </location>
</feature>
<dbReference type="SMART" id="SM00637">
    <property type="entry name" value="CBD_II"/>
    <property type="match status" value="1"/>
</dbReference>
<dbReference type="InterPro" id="IPR013783">
    <property type="entry name" value="Ig-like_fold"/>
</dbReference>
<organism evidence="10 11">
    <name type="scientific">Amycolatopsis camponoti</name>
    <dbReference type="NCBI Taxonomy" id="2606593"/>
    <lineage>
        <taxon>Bacteria</taxon>
        <taxon>Bacillati</taxon>
        <taxon>Actinomycetota</taxon>
        <taxon>Actinomycetes</taxon>
        <taxon>Pseudonocardiales</taxon>
        <taxon>Pseudonocardiaceae</taxon>
        <taxon>Amycolatopsis</taxon>
    </lineage>
</organism>
<feature type="active site" description="Proton donor" evidence="7">
    <location>
        <position position="396"/>
    </location>
</feature>
<reference evidence="10 11" key="1">
    <citation type="submission" date="2019-09" db="EMBL/GenBank/DDBJ databases">
        <authorList>
            <person name="Leyn A S."/>
        </authorList>
    </citation>
    <scope>NUCLEOTIDE SEQUENCE [LARGE SCALE GENOMIC DNA]</scope>
    <source>
        <strain evidence="10">AA231_1</strain>
    </source>
</reference>
<dbReference type="InterPro" id="IPR008965">
    <property type="entry name" value="CBM2/CBM3_carb-bd_dom_sf"/>
</dbReference>
<dbReference type="PRINTS" id="PR00844">
    <property type="entry name" value="GLHYDRLASE48"/>
</dbReference>
<dbReference type="InterPro" id="IPR000556">
    <property type="entry name" value="Glyco_hydro_48F"/>
</dbReference>
<evidence type="ECO:0000256" key="3">
    <source>
        <dbReference type="ARBA" id="ARBA00023001"/>
    </source>
</evidence>
<keyword evidence="6" id="KW-0624">Polysaccharide degradation</keyword>
<keyword evidence="11" id="KW-1185">Reference proteome</keyword>
<dbReference type="AlphaFoldDB" id="A0A6I8MB09"/>
<dbReference type="EMBL" id="CABVGP010000004">
    <property type="protein sequence ID" value="VVJ25074.1"/>
    <property type="molecule type" value="Genomic_DNA"/>
</dbReference>
<evidence type="ECO:0000256" key="8">
    <source>
        <dbReference type="SAM" id="SignalP"/>
    </source>
</evidence>
<evidence type="ECO:0000313" key="10">
    <source>
        <dbReference type="EMBL" id="VVJ25074.1"/>
    </source>
</evidence>
<proteinExistence type="predicted"/>
<dbReference type="SUPFAM" id="SSF48208">
    <property type="entry name" value="Six-hairpin glycosidases"/>
    <property type="match status" value="1"/>
</dbReference>
<evidence type="ECO:0000256" key="6">
    <source>
        <dbReference type="ARBA" id="ARBA00023326"/>
    </source>
</evidence>
<dbReference type="InterPro" id="IPR012341">
    <property type="entry name" value="6hp_glycosidase-like_sf"/>
</dbReference>
<keyword evidence="2" id="KW-0378">Hydrolase</keyword>
<dbReference type="SUPFAM" id="SSF49384">
    <property type="entry name" value="Carbohydrate-binding domain"/>
    <property type="match status" value="1"/>
</dbReference>
<keyword evidence="1 8" id="KW-0732">Signal</keyword>
<dbReference type="InterPro" id="IPR023309">
    <property type="entry name" value="Endo-1-4-beta-glucanase_dom2"/>
</dbReference>
<dbReference type="Pfam" id="PF17957">
    <property type="entry name" value="Big_7"/>
    <property type="match status" value="1"/>
</dbReference>
<dbReference type="Gene3D" id="2.60.40.10">
    <property type="entry name" value="Immunoglobulins"/>
    <property type="match status" value="1"/>
</dbReference>
<feature type="active site" description="Nucleophile" evidence="7">
    <location>
        <position position="569"/>
    </location>
</feature>
<evidence type="ECO:0000256" key="1">
    <source>
        <dbReference type="ARBA" id="ARBA00022729"/>
    </source>
</evidence>
<keyword evidence="3" id="KW-0136">Cellulose degradation</keyword>
<evidence type="ECO:0000256" key="5">
    <source>
        <dbReference type="ARBA" id="ARBA00023295"/>
    </source>
</evidence>
<dbReference type="GO" id="GO:0030247">
    <property type="term" value="F:polysaccharide binding"/>
    <property type="evidence" value="ECO:0007669"/>
    <property type="project" value="UniProtKB-UniRule"/>
</dbReference>
<evidence type="ECO:0000259" key="9">
    <source>
        <dbReference type="PROSITE" id="PS51173"/>
    </source>
</evidence>
<dbReference type="Gene3D" id="2.170.160.10">
    <property type="entry name" value="Endo-1,4-beta-glucanase f. Domain 2"/>
    <property type="match status" value="1"/>
</dbReference>
<dbReference type="InterPro" id="IPR001919">
    <property type="entry name" value="CBD2"/>
</dbReference>
<name>A0A6I8MB09_9PSEU</name>
<gene>
    <name evidence="10" type="ORF">AA23TX_09827</name>
</gene>
<dbReference type="InterPro" id="IPR027390">
    <property type="entry name" value="Endoglucanase_F_dom3"/>
</dbReference>
<keyword evidence="5" id="KW-0326">Glycosidase</keyword>
<dbReference type="Pfam" id="PF02011">
    <property type="entry name" value="Glyco_hydro_48"/>
    <property type="match status" value="1"/>
</dbReference>
<evidence type="ECO:0000256" key="2">
    <source>
        <dbReference type="ARBA" id="ARBA00022801"/>
    </source>
</evidence>
<dbReference type="Gene3D" id="4.10.870.10">
    <property type="entry name" value="Endo-1,4-beta-glucanase f. Domain 3"/>
    <property type="match status" value="1"/>
</dbReference>
<dbReference type="GO" id="GO:0008810">
    <property type="term" value="F:cellulase activity"/>
    <property type="evidence" value="ECO:0007669"/>
    <property type="project" value="InterPro"/>
</dbReference>
<accession>A0A6I8MB09</accession>
<dbReference type="GO" id="GO:0030245">
    <property type="term" value="P:cellulose catabolic process"/>
    <property type="evidence" value="ECO:0007669"/>
    <property type="project" value="UniProtKB-KW"/>
</dbReference>
<evidence type="ECO:0000256" key="4">
    <source>
        <dbReference type="ARBA" id="ARBA00023277"/>
    </source>
</evidence>
<dbReference type="InterPro" id="IPR012291">
    <property type="entry name" value="CBM2_carb-bd_dom_sf"/>
</dbReference>
<keyword evidence="4" id="KW-0119">Carbohydrate metabolism</keyword>
<feature type="chain" id="PRO_5026017638" evidence="8">
    <location>
        <begin position="43"/>
        <end position="981"/>
    </location>
</feature>
<dbReference type="Pfam" id="PF00553">
    <property type="entry name" value="CBM_2"/>
    <property type="match status" value="1"/>
</dbReference>
<evidence type="ECO:0000256" key="7">
    <source>
        <dbReference type="PIRSR" id="PIRSR600556-1"/>
    </source>
</evidence>
<evidence type="ECO:0000313" key="11">
    <source>
        <dbReference type="Proteomes" id="UP000399805"/>
    </source>
</evidence>
<sequence length="981" mass="103928">MRSSPRWRPVRRTRWLRGRALSMASAVVAFTAALVVPSSALAADVACSVTYTTNDWDTGFTANVSLRNDGAPLDSWKVGWTFLDGQKVQQGWSATFAQTGAAVTATNLSYNGHLDTGASTSFGFNGSKGSANRPPTDFSVNGTACTGANKAPTVSLTAPTSSGTYYAPATIPLAATAADADGTVSKVEFYAGDTLLATDTAAPFEGSWGSVPAGTYSITAKAYDNKNASTTSSPVSVKVLSGPTIVATPATAQVKQGGTTTFAVSLAGAPTAAVTVAVARTAGSTDLTAGPASLTFTTANWSTPQNVTVQSADNGGALGSATFTASSSGYTAATVTVNEISSSTSDYQLAFLTQYNKIKDPNNGYFRKFGNILVPYHSIETLIVEAPDHGHETTSEAFSYYLWLEASYGRVTGDWAPFNQAWTSIETYAIPSAADQPGNSGYNASKPATYAAEYPSPKQYPSQLQSGVSVGADPIAAELKAAYGSADVYGMHWLLDVDNIYKFGHCEDGTNTAPAFINTFQRGSQESVWETVTQPSCDILKFGGKNGYLDLFTGDSSYAKQWKYTDAPDADARAVQVAFQAEKWAGAQGKSADVAAVVKKASKMGDYLRYSLFDKYFKKIGNCVGASTCAAGTGKDSEHYLVSWYYAWGGSMDSSSAWAWRIGDGAAHQGYQNPLAAYALSADPGLKVTSATGAQDWATSLGRQMEFLQWLQSSEGGLAGGATNSWEGQYGTPPSGTPTFYGMFYDQQPVWHDPPSNQWFGFQTWGMERIAEYYQATGDARAKKILDKWVPWAIANTTVGAGGSFQIPADLTWSGAPDTWNATSPGANTGLHVTVKNYSNDVGVAASLAKTLLYYASGSSNAQAKTVGEQLLTALSANTDTKGIAVPETRTDYNRFDDAYNATTDQGLYVPTGWTGTMPNGDAINSSSTFESIRSFYKSDPQWPKVQSYLDGGAAPTFTYHRFWAQSEIATAFAAHVALFG</sequence>
<feature type="signal peptide" evidence="8">
    <location>
        <begin position="1"/>
        <end position="42"/>
    </location>
</feature>
<dbReference type="PROSITE" id="PS51173">
    <property type="entry name" value="CBM2"/>
    <property type="match status" value="1"/>
</dbReference>
<dbReference type="Gene3D" id="1.50.10.10">
    <property type="match status" value="1"/>
</dbReference>
<dbReference type="Proteomes" id="UP000399805">
    <property type="component" value="Unassembled WGS sequence"/>
</dbReference>